<dbReference type="Proteomes" id="UP000012138">
    <property type="component" value="Unassembled WGS sequence"/>
</dbReference>
<proteinExistence type="predicted"/>
<dbReference type="AlphaFoldDB" id="M6XYH7"/>
<sequence length="47" mass="5471">MLIGQFGDHPYNEVTIVGELKIRDGQNSVRIKKNKRDTFFYSKISLN</sequence>
<gene>
    <name evidence="1" type="ORF">LEP1GSC024_0615</name>
</gene>
<protein>
    <submittedName>
        <fullName evidence="1">Uncharacterized protein</fullName>
    </submittedName>
</protein>
<dbReference type="EMBL" id="AKXB02000162">
    <property type="protein sequence ID" value="EMO87137.1"/>
    <property type="molecule type" value="Genomic_DNA"/>
</dbReference>
<name>M6XYH7_9LEPT</name>
<comment type="caution">
    <text evidence="1">The sequence shown here is derived from an EMBL/GenBank/DDBJ whole genome shotgun (WGS) entry which is preliminary data.</text>
</comment>
<organism evidence="1 2">
    <name type="scientific">Leptospira noguchii str. 2001034031</name>
    <dbReference type="NCBI Taxonomy" id="1193053"/>
    <lineage>
        <taxon>Bacteria</taxon>
        <taxon>Pseudomonadati</taxon>
        <taxon>Spirochaetota</taxon>
        <taxon>Spirochaetia</taxon>
        <taxon>Leptospirales</taxon>
        <taxon>Leptospiraceae</taxon>
        <taxon>Leptospira</taxon>
    </lineage>
</organism>
<accession>M6XYH7</accession>
<evidence type="ECO:0000313" key="2">
    <source>
        <dbReference type="Proteomes" id="UP000012138"/>
    </source>
</evidence>
<reference evidence="1 2" key="1">
    <citation type="submission" date="2013-01" db="EMBL/GenBank/DDBJ databases">
        <authorList>
            <person name="Harkins D.M."/>
            <person name="Durkin A.S."/>
            <person name="Brinkac L.M."/>
            <person name="Haft D.H."/>
            <person name="Selengut J.D."/>
            <person name="Sanka R."/>
            <person name="DePew J."/>
            <person name="Purushe J."/>
            <person name="Whelen A.C."/>
            <person name="Vinetz J.M."/>
            <person name="Sutton G.G."/>
            <person name="Nierman W.C."/>
            <person name="Fouts D.E."/>
        </authorList>
    </citation>
    <scope>NUCLEOTIDE SEQUENCE [LARGE SCALE GENOMIC DNA]</scope>
    <source>
        <strain evidence="1 2">2001034031</strain>
    </source>
</reference>
<evidence type="ECO:0000313" key="1">
    <source>
        <dbReference type="EMBL" id="EMO87137.1"/>
    </source>
</evidence>